<dbReference type="Gene3D" id="1.10.10.10">
    <property type="entry name" value="Winged helix-like DNA-binding domain superfamily/Winged helix DNA-binding domain"/>
    <property type="match status" value="1"/>
</dbReference>
<dbReference type="InterPro" id="IPR000944">
    <property type="entry name" value="Tscrpt_reg_Rrf2"/>
</dbReference>
<dbReference type="SUPFAM" id="SSF46785">
    <property type="entry name" value="Winged helix' DNA-binding domain"/>
    <property type="match status" value="1"/>
</dbReference>
<accession>A0ABW5U0H7</accession>
<evidence type="ECO:0000313" key="3">
    <source>
        <dbReference type="Proteomes" id="UP001597474"/>
    </source>
</evidence>
<sequence>MRLTDTCDIAFRVLIFAAAKGEQWFRIEDVVNFYSVSRSTTMKVVNTLTRSGMLEARRGRSGGLRLGMPTGEIALADVVRLIEPDFALVECQRPDNACRITPICALPAPLIAATQAFLDTLGQYTLEDIAIDGQRMFPAPG</sequence>
<proteinExistence type="predicted"/>
<keyword evidence="1" id="KW-0238">DNA-binding</keyword>
<dbReference type="InterPro" id="IPR036388">
    <property type="entry name" value="WH-like_DNA-bd_sf"/>
</dbReference>
<dbReference type="EMBL" id="JBHUMP010000002">
    <property type="protein sequence ID" value="MFD2738686.1"/>
    <property type="molecule type" value="Genomic_DNA"/>
</dbReference>
<organism evidence="2 3">
    <name type="scientific">Sulfitobacter aestuarii</name>
    <dbReference type="NCBI Taxonomy" id="2161676"/>
    <lineage>
        <taxon>Bacteria</taxon>
        <taxon>Pseudomonadati</taxon>
        <taxon>Pseudomonadota</taxon>
        <taxon>Alphaproteobacteria</taxon>
        <taxon>Rhodobacterales</taxon>
        <taxon>Roseobacteraceae</taxon>
        <taxon>Sulfitobacter</taxon>
    </lineage>
</organism>
<dbReference type="Proteomes" id="UP001597474">
    <property type="component" value="Unassembled WGS sequence"/>
</dbReference>
<keyword evidence="3" id="KW-1185">Reference proteome</keyword>
<evidence type="ECO:0000256" key="1">
    <source>
        <dbReference type="ARBA" id="ARBA00023125"/>
    </source>
</evidence>
<dbReference type="PROSITE" id="PS51197">
    <property type="entry name" value="HTH_RRF2_2"/>
    <property type="match status" value="1"/>
</dbReference>
<evidence type="ECO:0000313" key="2">
    <source>
        <dbReference type="EMBL" id="MFD2738686.1"/>
    </source>
</evidence>
<dbReference type="RefSeq" id="WP_386371619.1">
    <property type="nucleotide sequence ID" value="NZ_JBHUMP010000002.1"/>
</dbReference>
<dbReference type="InterPro" id="IPR036390">
    <property type="entry name" value="WH_DNA-bd_sf"/>
</dbReference>
<reference evidence="3" key="1">
    <citation type="journal article" date="2019" name="Int. J. Syst. Evol. Microbiol.">
        <title>The Global Catalogue of Microorganisms (GCM) 10K type strain sequencing project: providing services to taxonomists for standard genome sequencing and annotation.</title>
        <authorList>
            <consortium name="The Broad Institute Genomics Platform"/>
            <consortium name="The Broad Institute Genome Sequencing Center for Infectious Disease"/>
            <person name="Wu L."/>
            <person name="Ma J."/>
        </authorList>
    </citation>
    <scope>NUCLEOTIDE SEQUENCE [LARGE SCALE GENOMIC DNA]</scope>
    <source>
        <strain evidence="3">TISTR 2562</strain>
    </source>
</reference>
<protein>
    <submittedName>
        <fullName evidence="2">RrF2 family transcriptional regulator</fullName>
    </submittedName>
</protein>
<dbReference type="Pfam" id="PF02082">
    <property type="entry name" value="Rrf2"/>
    <property type="match status" value="1"/>
</dbReference>
<gene>
    <name evidence="2" type="ORF">ACFSUD_03800</name>
</gene>
<name>A0ABW5U0H7_9RHOB</name>
<dbReference type="PANTHER" id="PTHR33221:SF4">
    <property type="entry name" value="HTH-TYPE TRANSCRIPTIONAL REPRESSOR NSRR"/>
    <property type="match status" value="1"/>
</dbReference>
<dbReference type="NCBIfam" id="TIGR00738">
    <property type="entry name" value="rrf2_super"/>
    <property type="match status" value="1"/>
</dbReference>
<dbReference type="PANTHER" id="PTHR33221">
    <property type="entry name" value="WINGED HELIX-TURN-HELIX TRANSCRIPTIONAL REGULATOR, RRF2 FAMILY"/>
    <property type="match status" value="1"/>
</dbReference>
<comment type="caution">
    <text evidence="2">The sequence shown here is derived from an EMBL/GenBank/DDBJ whole genome shotgun (WGS) entry which is preliminary data.</text>
</comment>